<dbReference type="GO" id="GO:0008654">
    <property type="term" value="P:phospholipid biosynthetic process"/>
    <property type="evidence" value="ECO:0007669"/>
    <property type="project" value="TreeGrafter"/>
</dbReference>
<dbReference type="Pfam" id="PF19277">
    <property type="entry name" value="GPAT_C"/>
    <property type="match status" value="1"/>
</dbReference>
<dbReference type="InterPro" id="IPR022284">
    <property type="entry name" value="GPAT/DHAPAT"/>
</dbReference>
<evidence type="ECO:0000313" key="3">
    <source>
        <dbReference type="Proteomes" id="UP000029228"/>
    </source>
</evidence>
<dbReference type="Proteomes" id="UP000029228">
    <property type="component" value="Unassembled WGS sequence"/>
</dbReference>
<sequence length="105" mass="11785">MLAMTIQAMLRGLNRPVTLVPVYIGYEHVMEVSTYAKELRGKRKEKENAGQVLKTLRKLRNFGQGYVNFGEPIPLNQYLNEAAPNWTQDIDNGYQQATVVGSGGQ</sequence>
<dbReference type="PANTHER" id="PTHR12563">
    <property type="entry name" value="GLYCEROL-3-PHOSPHATE ACYLTRANSFERASE"/>
    <property type="match status" value="1"/>
</dbReference>
<reference evidence="2 3" key="1">
    <citation type="submission" date="2014-09" db="EMBL/GenBank/DDBJ databases">
        <title>Vibrio maritimus JCM 19235. (C45) whole genome shotgun sequence.</title>
        <authorList>
            <person name="Sawabe T."/>
            <person name="Meirelles P."/>
            <person name="Nakanishi M."/>
            <person name="Sayaka M."/>
            <person name="Hattori M."/>
            <person name="Ohkuma M."/>
        </authorList>
    </citation>
    <scope>NUCLEOTIDE SEQUENCE [LARGE SCALE GENOMIC DNA]</scope>
    <source>
        <strain evidence="3">JCM19235</strain>
    </source>
</reference>
<dbReference type="GO" id="GO:0006631">
    <property type="term" value="P:fatty acid metabolic process"/>
    <property type="evidence" value="ECO:0007669"/>
    <property type="project" value="TreeGrafter"/>
</dbReference>
<protein>
    <submittedName>
        <fullName evidence="2">Glycerol-3-phosphate acyltransferase</fullName>
        <ecNumber evidence="2">2.3.1.15</ecNumber>
    </submittedName>
</protein>
<dbReference type="InterPro" id="IPR045520">
    <property type="entry name" value="GPAT/DHAPAT_C"/>
</dbReference>
<evidence type="ECO:0000313" key="2">
    <source>
        <dbReference type="EMBL" id="GAL23397.1"/>
    </source>
</evidence>
<dbReference type="EMBL" id="BBMR01000021">
    <property type="protein sequence ID" value="GAL23397.1"/>
    <property type="molecule type" value="Genomic_DNA"/>
</dbReference>
<keyword evidence="3" id="KW-1185">Reference proteome</keyword>
<organism evidence="2 3">
    <name type="scientific">Vibrio maritimus</name>
    <dbReference type="NCBI Taxonomy" id="990268"/>
    <lineage>
        <taxon>Bacteria</taxon>
        <taxon>Pseudomonadati</taxon>
        <taxon>Pseudomonadota</taxon>
        <taxon>Gammaproteobacteria</taxon>
        <taxon>Vibrionales</taxon>
        <taxon>Vibrionaceae</taxon>
        <taxon>Vibrio</taxon>
    </lineage>
</organism>
<proteinExistence type="predicted"/>
<dbReference type="EC" id="2.3.1.15" evidence="2"/>
<dbReference type="AlphaFoldDB" id="A0A090SVQ0"/>
<name>A0A090SVQ0_9VIBR</name>
<comment type="caution">
    <text evidence="2">The sequence shown here is derived from an EMBL/GenBank/DDBJ whole genome shotgun (WGS) entry which is preliminary data.</text>
</comment>
<dbReference type="GO" id="GO:0004366">
    <property type="term" value="F:glycerol-3-phosphate O-acyltransferase activity"/>
    <property type="evidence" value="ECO:0007669"/>
    <property type="project" value="UniProtKB-EC"/>
</dbReference>
<accession>A0A090SVQ0</accession>
<keyword evidence="2" id="KW-0012">Acyltransferase</keyword>
<gene>
    <name evidence="2" type="ORF">JCM19235_7033</name>
</gene>
<dbReference type="PANTHER" id="PTHR12563:SF17">
    <property type="entry name" value="DIHYDROXYACETONE PHOSPHATE ACYLTRANSFERASE"/>
    <property type="match status" value="1"/>
</dbReference>
<feature type="domain" description="GPAT/DHAPAT C-terminal" evidence="1">
    <location>
        <begin position="35"/>
        <end position="94"/>
    </location>
</feature>
<keyword evidence="2" id="KW-0808">Transferase</keyword>
<evidence type="ECO:0000259" key="1">
    <source>
        <dbReference type="Pfam" id="PF19277"/>
    </source>
</evidence>
<dbReference type="STRING" id="990268.JCM19235_7033"/>